<organism evidence="1 2">
    <name type="scientific">Pusillibacter faecalis</name>
    <dbReference type="NCBI Taxonomy" id="2714358"/>
    <lineage>
        <taxon>Bacteria</taxon>
        <taxon>Bacillati</taxon>
        <taxon>Bacillota</taxon>
        <taxon>Clostridia</taxon>
        <taxon>Eubacteriales</taxon>
        <taxon>Oscillospiraceae</taxon>
        <taxon>Pusillibacter</taxon>
    </lineage>
</organism>
<protein>
    <submittedName>
        <fullName evidence="1">Uncharacterized protein</fullName>
    </submittedName>
</protein>
<dbReference type="Proteomes" id="UP000679848">
    <property type="component" value="Plasmid pMM59_01"/>
</dbReference>
<proteinExistence type="predicted"/>
<dbReference type="KEGG" id="pfaa:MM59RIKEN_30140"/>
<geneLocation type="plasmid" evidence="1 2">
    <name>pMM59_01</name>
</geneLocation>
<name>A0A810QGP6_9FIRM</name>
<evidence type="ECO:0000313" key="1">
    <source>
        <dbReference type="EMBL" id="BCK85695.1"/>
    </source>
</evidence>
<keyword evidence="2" id="KW-1185">Reference proteome</keyword>
<accession>A0A810QGP6</accession>
<reference evidence="1" key="1">
    <citation type="submission" date="2020-09" db="EMBL/GenBank/DDBJ databases">
        <title>New species isolated from human feces.</title>
        <authorList>
            <person name="Kitahara M."/>
            <person name="Shigeno Y."/>
            <person name="Shime M."/>
            <person name="Matsumoto Y."/>
            <person name="Nakamura S."/>
            <person name="Motooka D."/>
            <person name="Fukuoka S."/>
            <person name="Nishikawa H."/>
            <person name="Benno Y."/>
        </authorList>
    </citation>
    <scope>NUCLEOTIDE SEQUENCE</scope>
    <source>
        <strain evidence="1">MM59</strain>
        <plasmid evidence="1">pMM59_01</plasmid>
    </source>
</reference>
<dbReference type="EMBL" id="AP023421">
    <property type="protein sequence ID" value="BCK85695.1"/>
    <property type="molecule type" value="Genomic_DNA"/>
</dbReference>
<evidence type="ECO:0000313" key="2">
    <source>
        <dbReference type="Proteomes" id="UP000679848"/>
    </source>
</evidence>
<sequence length="52" mass="6191">MPGELSGVILQPSRYDHIDSLYETVFMMQSHLWLEYIRDANIKRPVSKEHRC</sequence>
<gene>
    <name evidence="1" type="ORF">MM59RIKEN_30140</name>
</gene>
<dbReference type="AlphaFoldDB" id="A0A810QGP6"/>
<keyword evidence="1" id="KW-0614">Plasmid</keyword>